<dbReference type="GO" id="GO:0051999">
    <property type="term" value="P:mannosyl-inositol phosphorylceramide biosynthetic process"/>
    <property type="evidence" value="ECO:0007669"/>
    <property type="project" value="TreeGrafter"/>
</dbReference>
<dbReference type="Proteomes" id="UP000286270">
    <property type="component" value="Unassembled WGS sequence"/>
</dbReference>
<accession>A0A412YA69</accession>
<dbReference type="GO" id="GO:0016020">
    <property type="term" value="C:membrane"/>
    <property type="evidence" value="ECO:0007669"/>
    <property type="project" value="GOC"/>
</dbReference>
<evidence type="ECO:0000313" key="2">
    <source>
        <dbReference type="EMBL" id="RGV54377.1"/>
    </source>
</evidence>
<dbReference type="GO" id="GO:0000030">
    <property type="term" value="F:mannosyltransferase activity"/>
    <property type="evidence" value="ECO:0007669"/>
    <property type="project" value="TreeGrafter"/>
</dbReference>
<organism evidence="2 3">
    <name type="scientific">Bacteroides fragilis</name>
    <dbReference type="NCBI Taxonomy" id="817"/>
    <lineage>
        <taxon>Bacteria</taxon>
        <taxon>Pseudomonadati</taxon>
        <taxon>Bacteroidota</taxon>
        <taxon>Bacteroidia</taxon>
        <taxon>Bacteroidales</taxon>
        <taxon>Bacteroidaceae</taxon>
        <taxon>Bacteroides</taxon>
    </lineage>
</organism>
<proteinExistence type="predicted"/>
<name>A0A412YA69_BACFG</name>
<protein>
    <submittedName>
        <fullName evidence="2">Glycosyl transferase</fullName>
    </submittedName>
</protein>
<evidence type="ECO:0000313" key="3">
    <source>
        <dbReference type="Proteomes" id="UP000286270"/>
    </source>
</evidence>
<dbReference type="Gene3D" id="3.90.550.20">
    <property type="match status" value="1"/>
</dbReference>
<gene>
    <name evidence="2" type="ORF">DWW08_10420</name>
</gene>
<dbReference type="InterPro" id="IPR051706">
    <property type="entry name" value="Glycosyltransferase_domain"/>
</dbReference>
<dbReference type="InterPro" id="IPR007577">
    <property type="entry name" value="GlycoTrfase_DXD_sugar-bd_CS"/>
</dbReference>
<dbReference type="PANTHER" id="PTHR32385">
    <property type="entry name" value="MANNOSYL PHOSPHORYLINOSITOL CERAMIDE SYNTHASE"/>
    <property type="match status" value="1"/>
</dbReference>
<reference evidence="2 3" key="1">
    <citation type="submission" date="2018-08" db="EMBL/GenBank/DDBJ databases">
        <title>A genome reference for cultivated species of the human gut microbiota.</title>
        <authorList>
            <person name="Zou Y."/>
            <person name="Xue W."/>
            <person name="Luo G."/>
        </authorList>
    </citation>
    <scope>NUCLEOTIDE SEQUENCE [LARGE SCALE GENOMIC DNA]</scope>
    <source>
        <strain evidence="2 3">AF14-26</strain>
    </source>
</reference>
<keyword evidence="1 2" id="KW-0808">Transferase</keyword>
<dbReference type="EMBL" id="QRZH01000007">
    <property type="protein sequence ID" value="RGV54377.1"/>
    <property type="molecule type" value="Genomic_DNA"/>
</dbReference>
<dbReference type="PANTHER" id="PTHR32385:SF15">
    <property type="entry name" value="INOSITOL PHOSPHOCERAMIDE MANNOSYLTRANSFERASE 1"/>
    <property type="match status" value="1"/>
</dbReference>
<dbReference type="SUPFAM" id="SSF53448">
    <property type="entry name" value="Nucleotide-diphospho-sugar transferases"/>
    <property type="match status" value="1"/>
</dbReference>
<dbReference type="AlphaFoldDB" id="A0A412YA69"/>
<dbReference type="RefSeq" id="WP_122142519.1">
    <property type="nucleotide sequence ID" value="NZ_JAFKPL010000005.1"/>
</dbReference>
<sequence>MIPKIIHYCWLSGDPFPDLINKCINSWHNILSDYEFILWDTRQIDVNSNLWLKQAYENKKYAFAADYIRFFALYHYGGIYLDADVEVLKDFKSLLIEKQFLGEEASGDIEAAVIGAEKGADWVKACLDYYANRPFVKEDGSFDTKPVPLLLNRIIQEKAFDIKPYYYFSPKDYNIGKIDISDSTFCIHHFDGKWIKRGLKYSLKRNMHKILYYAFGRKGHNCLVRAIRKLK</sequence>
<comment type="caution">
    <text evidence="2">The sequence shown here is derived from an EMBL/GenBank/DDBJ whole genome shotgun (WGS) entry which is preliminary data.</text>
</comment>
<dbReference type="Pfam" id="PF04488">
    <property type="entry name" value="Gly_transf_sug"/>
    <property type="match status" value="1"/>
</dbReference>
<evidence type="ECO:0000256" key="1">
    <source>
        <dbReference type="ARBA" id="ARBA00022679"/>
    </source>
</evidence>
<dbReference type="InterPro" id="IPR029044">
    <property type="entry name" value="Nucleotide-diphossugar_trans"/>
</dbReference>